<keyword evidence="1" id="KW-0472">Membrane</keyword>
<evidence type="ECO:0000313" key="2">
    <source>
        <dbReference type="EMBL" id="VYT27639.1"/>
    </source>
</evidence>
<dbReference type="EMBL" id="CACRSU010000027">
    <property type="protein sequence ID" value="VYT27639.1"/>
    <property type="molecule type" value="Genomic_DNA"/>
</dbReference>
<sequence length="49" mass="5558">MRGIISCLIVSKYNSLILWLLLGLPISMISLSLFNKKSNALHNINNMRL</sequence>
<reference evidence="2" key="1">
    <citation type="submission" date="2019-11" db="EMBL/GenBank/DDBJ databases">
        <authorList>
            <person name="Feng L."/>
        </authorList>
    </citation>
    <scope>NUCLEOTIDE SEQUENCE</scope>
    <source>
        <strain evidence="2">BintestinalisLFYP9</strain>
    </source>
</reference>
<keyword evidence="1" id="KW-0812">Transmembrane</keyword>
<evidence type="ECO:0000256" key="1">
    <source>
        <dbReference type="SAM" id="Phobius"/>
    </source>
</evidence>
<protein>
    <submittedName>
        <fullName evidence="2">Uncharacterized protein</fullName>
    </submittedName>
</protein>
<gene>
    <name evidence="2" type="ORF">BILFYP9_02531</name>
</gene>
<accession>A0A6N2VAW2</accession>
<keyword evidence="1" id="KW-1133">Transmembrane helix</keyword>
<proteinExistence type="predicted"/>
<feature type="transmembrane region" description="Helical" evidence="1">
    <location>
        <begin position="16"/>
        <end position="34"/>
    </location>
</feature>
<name>A0A6N2VAW2_9BACE</name>
<dbReference type="AlphaFoldDB" id="A0A6N2VAW2"/>
<organism evidence="2">
    <name type="scientific">Bacteroides intestinalis</name>
    <dbReference type="NCBI Taxonomy" id="329854"/>
    <lineage>
        <taxon>Bacteria</taxon>
        <taxon>Pseudomonadati</taxon>
        <taxon>Bacteroidota</taxon>
        <taxon>Bacteroidia</taxon>
        <taxon>Bacteroidales</taxon>
        <taxon>Bacteroidaceae</taxon>
        <taxon>Bacteroides</taxon>
    </lineage>
</organism>